<organism evidence="1 2">
    <name type="scientific">Daphnia magna</name>
    <dbReference type="NCBI Taxonomy" id="35525"/>
    <lineage>
        <taxon>Eukaryota</taxon>
        <taxon>Metazoa</taxon>
        <taxon>Ecdysozoa</taxon>
        <taxon>Arthropoda</taxon>
        <taxon>Crustacea</taxon>
        <taxon>Branchiopoda</taxon>
        <taxon>Diplostraca</taxon>
        <taxon>Cladocera</taxon>
        <taxon>Anomopoda</taxon>
        <taxon>Daphniidae</taxon>
        <taxon>Daphnia</taxon>
    </lineage>
</organism>
<sequence>HGLLYIKDWTQSNLAVLMPVRGKKDINVYFIGVGEESRLDSYAIYPPNGLSFYLVL</sequence>
<gene>
    <name evidence="1" type="ORF">APZ42_004554</name>
</gene>
<keyword evidence="2" id="KW-1185">Reference proteome</keyword>
<proteinExistence type="predicted"/>
<comment type="caution">
    <text evidence="1">The sequence shown here is derived from an EMBL/GenBank/DDBJ whole genome shotgun (WGS) entry which is preliminary data.</text>
</comment>
<dbReference type="EMBL" id="LRGB01013348">
    <property type="protein sequence ID" value="KZR99537.1"/>
    <property type="molecule type" value="Genomic_DNA"/>
</dbReference>
<evidence type="ECO:0000313" key="2">
    <source>
        <dbReference type="Proteomes" id="UP000076858"/>
    </source>
</evidence>
<reference evidence="1 2" key="1">
    <citation type="submission" date="2016-03" db="EMBL/GenBank/DDBJ databases">
        <title>EvidentialGene: Evidence-directed Construction of Genes on Genomes.</title>
        <authorList>
            <person name="Gilbert D.G."/>
            <person name="Choi J.-H."/>
            <person name="Mockaitis K."/>
            <person name="Colbourne J."/>
            <person name="Pfrender M."/>
        </authorList>
    </citation>
    <scope>NUCLEOTIDE SEQUENCE [LARGE SCALE GENOMIC DNA]</scope>
    <source>
        <strain evidence="1 2">Xinb3</strain>
        <tissue evidence="1">Complete organism</tissue>
    </source>
</reference>
<dbReference type="Proteomes" id="UP000076858">
    <property type="component" value="Unassembled WGS sequence"/>
</dbReference>
<name>A0A164GZG9_9CRUS</name>
<feature type="non-terminal residue" evidence="1">
    <location>
        <position position="1"/>
    </location>
</feature>
<dbReference type="AlphaFoldDB" id="A0A164GZG9"/>
<protein>
    <submittedName>
        <fullName evidence="1">Uncharacterized protein</fullName>
    </submittedName>
</protein>
<evidence type="ECO:0000313" key="1">
    <source>
        <dbReference type="EMBL" id="KZR99537.1"/>
    </source>
</evidence>
<accession>A0A164GZG9</accession>